<evidence type="ECO:0000313" key="2">
    <source>
        <dbReference type="EMBL" id="KAF7720478.1"/>
    </source>
</evidence>
<evidence type="ECO:0000259" key="1">
    <source>
        <dbReference type="Pfam" id="PF00724"/>
    </source>
</evidence>
<dbReference type="AlphaFoldDB" id="A0A8H7BJC3"/>
<dbReference type="InterPro" id="IPR001155">
    <property type="entry name" value="OxRdtase_FMN_N"/>
</dbReference>
<dbReference type="GO" id="GO:0003959">
    <property type="term" value="F:NADPH dehydrogenase activity"/>
    <property type="evidence" value="ECO:0007669"/>
    <property type="project" value="TreeGrafter"/>
</dbReference>
<gene>
    <name evidence="2" type="ORF">EC973_008189</name>
</gene>
<dbReference type="PANTHER" id="PTHR22893">
    <property type="entry name" value="NADH OXIDOREDUCTASE-RELATED"/>
    <property type="match status" value="1"/>
</dbReference>
<protein>
    <recommendedName>
        <fullName evidence="1">NADH:flavin oxidoreductase/NADH oxidase N-terminal domain-containing protein</fullName>
    </recommendedName>
</protein>
<dbReference type="InterPro" id="IPR013785">
    <property type="entry name" value="Aldolase_TIM"/>
</dbReference>
<dbReference type="SUPFAM" id="SSF51395">
    <property type="entry name" value="FMN-linked oxidoreductases"/>
    <property type="match status" value="1"/>
</dbReference>
<feature type="domain" description="NADH:flavin oxidoreductase/NADH oxidase N-terminal" evidence="1">
    <location>
        <begin position="2"/>
        <end position="182"/>
    </location>
</feature>
<dbReference type="Proteomes" id="UP000605846">
    <property type="component" value="Unassembled WGS sequence"/>
</dbReference>
<keyword evidence="3" id="KW-1185">Reference proteome</keyword>
<organism evidence="2 3">
    <name type="scientific">Apophysomyces ossiformis</name>
    <dbReference type="NCBI Taxonomy" id="679940"/>
    <lineage>
        <taxon>Eukaryota</taxon>
        <taxon>Fungi</taxon>
        <taxon>Fungi incertae sedis</taxon>
        <taxon>Mucoromycota</taxon>
        <taxon>Mucoromycotina</taxon>
        <taxon>Mucoromycetes</taxon>
        <taxon>Mucorales</taxon>
        <taxon>Mucorineae</taxon>
        <taxon>Mucoraceae</taxon>
        <taxon>Apophysomyces</taxon>
    </lineage>
</organism>
<dbReference type="InterPro" id="IPR045247">
    <property type="entry name" value="Oye-like"/>
</dbReference>
<dbReference type="EMBL" id="JABAYA010000688">
    <property type="protein sequence ID" value="KAF7720478.1"/>
    <property type="molecule type" value="Genomic_DNA"/>
</dbReference>
<sequence>NAVEAGADGVEIHAANGMLLEQFLNETLNDKRTDEYGGSIENRARFLLEVIDGLIEAVGAGRVAVRLSPFNTYGGMTVGRLAVAQYAYVISELQKRADAGKELAYIHTMEAEKGTKHASGKSLMEENMEWVRTVWSGVWIRNNNIDRETALKFTLQDPKVVVSFGRGFISNPDLVDRLENDWPLTESDHNTYYTKDEKGFIDYPFYEAVKA</sequence>
<dbReference type="PANTHER" id="PTHR22893:SF91">
    <property type="entry name" value="NADPH DEHYDROGENASE 2-RELATED"/>
    <property type="match status" value="1"/>
</dbReference>
<comment type="caution">
    <text evidence="2">The sequence shown here is derived from an EMBL/GenBank/DDBJ whole genome shotgun (WGS) entry which is preliminary data.</text>
</comment>
<dbReference type="OrthoDB" id="276546at2759"/>
<proteinExistence type="predicted"/>
<dbReference type="GO" id="GO:0010181">
    <property type="term" value="F:FMN binding"/>
    <property type="evidence" value="ECO:0007669"/>
    <property type="project" value="InterPro"/>
</dbReference>
<dbReference type="Gene3D" id="3.20.20.70">
    <property type="entry name" value="Aldolase class I"/>
    <property type="match status" value="1"/>
</dbReference>
<accession>A0A8H7BJC3</accession>
<dbReference type="Pfam" id="PF00724">
    <property type="entry name" value="Oxidored_FMN"/>
    <property type="match status" value="1"/>
</dbReference>
<name>A0A8H7BJC3_9FUNG</name>
<evidence type="ECO:0000313" key="3">
    <source>
        <dbReference type="Proteomes" id="UP000605846"/>
    </source>
</evidence>
<feature type="non-terminal residue" evidence="2">
    <location>
        <position position="1"/>
    </location>
</feature>
<reference evidence="2" key="1">
    <citation type="submission" date="2020-01" db="EMBL/GenBank/DDBJ databases">
        <title>Genome Sequencing of Three Apophysomyces-Like Fungal Strains Confirms a Novel Fungal Genus in the Mucoromycota with divergent Burkholderia-like Endosymbiotic Bacteria.</title>
        <authorList>
            <person name="Stajich J.E."/>
            <person name="Macias A.M."/>
            <person name="Carter-House D."/>
            <person name="Lovett B."/>
            <person name="Kasson L.R."/>
            <person name="Berry K."/>
            <person name="Grigoriev I."/>
            <person name="Chang Y."/>
            <person name="Spatafora J."/>
            <person name="Kasson M.T."/>
        </authorList>
    </citation>
    <scope>NUCLEOTIDE SEQUENCE</scope>
    <source>
        <strain evidence="2">NRRL A-21654</strain>
    </source>
</reference>